<sequence length="232" mass="25844">MISASSLHPPAPSLDMSMTDVESSVQDLVKVMKRRKRFDHLFDSNSDSQSGNSLTRFLESNPIRIITIVLLTCDLILTILELSSSIVSCSRSHESRSREVRHRFYHWAGTAIVSILLTKSVALAVGLGVSFFKRPGYLLDGVVLVLALVLEVGFEESGGGLIVVVSLWRVVRIVEGAFELSDEAIERKIEVILSQLEVVKEENMALKNEMKEKERAISELQQELSKYQQAAV</sequence>
<evidence type="ECO:0000256" key="6">
    <source>
        <dbReference type="ARBA" id="ARBA00022989"/>
    </source>
</evidence>
<protein>
    <recommendedName>
        <fullName evidence="14">Voltage-gated hydrogen channel 1</fullName>
    </recommendedName>
</protein>
<evidence type="ECO:0000313" key="13">
    <source>
        <dbReference type="Proteomes" id="UP000594263"/>
    </source>
</evidence>
<evidence type="ECO:0000256" key="8">
    <source>
        <dbReference type="ARBA" id="ARBA00023136"/>
    </source>
</evidence>
<keyword evidence="2" id="KW-0813">Transport</keyword>
<evidence type="ECO:0000256" key="9">
    <source>
        <dbReference type="ARBA" id="ARBA00023303"/>
    </source>
</evidence>
<feature type="transmembrane region" description="Helical" evidence="11">
    <location>
        <begin position="104"/>
        <end position="131"/>
    </location>
</feature>
<comment type="subcellular location">
    <subcellularLocation>
        <location evidence="1">Cell membrane</location>
        <topology evidence="1">Multi-pass membrane protein</topology>
    </subcellularLocation>
</comment>
<dbReference type="GO" id="GO:0005886">
    <property type="term" value="C:plasma membrane"/>
    <property type="evidence" value="ECO:0007669"/>
    <property type="project" value="UniProtKB-SubCell"/>
</dbReference>
<accession>A0A7N0TJD3</accession>
<evidence type="ECO:0000256" key="2">
    <source>
        <dbReference type="ARBA" id="ARBA00022448"/>
    </source>
</evidence>
<feature type="transmembrane region" description="Helical" evidence="11">
    <location>
        <begin position="63"/>
        <end position="83"/>
    </location>
</feature>
<dbReference type="EnsemblPlants" id="Kaladp0039s0045.1.v1.1">
    <property type="protein sequence ID" value="Kaladp0039s0045.1.v1.1.CDS.1"/>
    <property type="gene ID" value="Kaladp0039s0045.v1.1"/>
</dbReference>
<evidence type="ECO:0000256" key="5">
    <source>
        <dbReference type="ARBA" id="ARBA00022882"/>
    </source>
</evidence>
<dbReference type="AlphaFoldDB" id="A0A7N0TJD3"/>
<reference evidence="12" key="1">
    <citation type="submission" date="2021-01" db="UniProtKB">
        <authorList>
            <consortium name="EnsemblPlants"/>
        </authorList>
    </citation>
    <scope>IDENTIFICATION</scope>
</reference>
<keyword evidence="8 11" id="KW-0472">Membrane</keyword>
<proteinExistence type="predicted"/>
<keyword evidence="9" id="KW-0407">Ion channel</keyword>
<evidence type="ECO:0000256" key="1">
    <source>
        <dbReference type="ARBA" id="ARBA00004651"/>
    </source>
</evidence>
<keyword evidence="13" id="KW-1185">Reference proteome</keyword>
<keyword evidence="7" id="KW-0406">Ion transport</keyword>
<keyword evidence="4 11" id="KW-0812">Transmembrane</keyword>
<dbReference type="OMA" id="VWYHWAG"/>
<dbReference type="GO" id="GO:0030171">
    <property type="term" value="F:voltage-gated proton channel activity"/>
    <property type="evidence" value="ECO:0007669"/>
    <property type="project" value="InterPro"/>
</dbReference>
<dbReference type="Proteomes" id="UP000594263">
    <property type="component" value="Unplaced"/>
</dbReference>
<keyword evidence="6 11" id="KW-1133">Transmembrane helix</keyword>
<dbReference type="PANTHER" id="PTHR46480:SF1">
    <property type="entry name" value="VOLTAGE-GATED HYDROGEN CHANNEL 1"/>
    <property type="match status" value="1"/>
</dbReference>
<dbReference type="PANTHER" id="PTHR46480">
    <property type="entry name" value="F20B24.22"/>
    <property type="match status" value="1"/>
</dbReference>
<evidence type="ECO:0000256" key="7">
    <source>
        <dbReference type="ARBA" id="ARBA00023065"/>
    </source>
</evidence>
<organism evidence="12 13">
    <name type="scientific">Kalanchoe fedtschenkoi</name>
    <name type="common">Lavender scallops</name>
    <name type="synonym">South American air plant</name>
    <dbReference type="NCBI Taxonomy" id="63787"/>
    <lineage>
        <taxon>Eukaryota</taxon>
        <taxon>Viridiplantae</taxon>
        <taxon>Streptophyta</taxon>
        <taxon>Embryophyta</taxon>
        <taxon>Tracheophyta</taxon>
        <taxon>Spermatophyta</taxon>
        <taxon>Magnoliopsida</taxon>
        <taxon>eudicotyledons</taxon>
        <taxon>Gunneridae</taxon>
        <taxon>Pentapetalae</taxon>
        <taxon>Saxifragales</taxon>
        <taxon>Crassulaceae</taxon>
        <taxon>Kalanchoe</taxon>
    </lineage>
</organism>
<dbReference type="Gramene" id="Kaladp0039s0045.1.v1.1">
    <property type="protein sequence ID" value="Kaladp0039s0045.1.v1.1.CDS.1"/>
    <property type="gene ID" value="Kaladp0039s0045.v1.1"/>
</dbReference>
<dbReference type="InterPro" id="IPR027359">
    <property type="entry name" value="Volt_channel_dom_sf"/>
</dbReference>
<name>A0A7N0TJD3_KALFE</name>
<feature type="coiled-coil region" evidence="10">
    <location>
        <begin position="189"/>
        <end position="230"/>
    </location>
</feature>
<keyword evidence="10" id="KW-0175">Coiled coil</keyword>
<dbReference type="Gene3D" id="1.20.120.350">
    <property type="entry name" value="Voltage-gated potassium channels. Chain C"/>
    <property type="match status" value="1"/>
</dbReference>
<evidence type="ECO:0000256" key="11">
    <source>
        <dbReference type="SAM" id="Phobius"/>
    </source>
</evidence>
<dbReference type="GO" id="GO:0034702">
    <property type="term" value="C:monoatomic ion channel complex"/>
    <property type="evidence" value="ECO:0007669"/>
    <property type="project" value="UniProtKB-KW"/>
</dbReference>
<dbReference type="InterPro" id="IPR031846">
    <property type="entry name" value="Hvcn1"/>
</dbReference>
<keyword evidence="3" id="KW-1003">Cell membrane</keyword>
<evidence type="ECO:0008006" key="14">
    <source>
        <dbReference type="Google" id="ProtNLM"/>
    </source>
</evidence>
<evidence type="ECO:0000313" key="12">
    <source>
        <dbReference type="EnsemblPlants" id="Kaladp0039s0045.1.v1.1.CDS.1"/>
    </source>
</evidence>
<keyword evidence="5" id="KW-0851">Voltage-gated channel</keyword>
<evidence type="ECO:0000256" key="4">
    <source>
        <dbReference type="ARBA" id="ARBA00022692"/>
    </source>
</evidence>
<evidence type="ECO:0000256" key="3">
    <source>
        <dbReference type="ARBA" id="ARBA00022475"/>
    </source>
</evidence>
<evidence type="ECO:0000256" key="10">
    <source>
        <dbReference type="SAM" id="Coils"/>
    </source>
</evidence>